<dbReference type="SUPFAM" id="SSF56784">
    <property type="entry name" value="HAD-like"/>
    <property type="match status" value="1"/>
</dbReference>
<sequence>MNKENKDVYILDLDGTIINENGFFFNIEETLVNMRNLKIVATGRSKSSLDQLAVVSSLVKIVNPKIVCYNGNAIYDFKTKEFLVLNKFRVTENLIKKINTIGKKFVVDIDGQLYSNSKESRTRFSIINKIPKSKIIVGIPTINPLTNILSFQIYDENINFDNLKVLGNYSIQNYKYMTIVYPENTSKENGLKYMFSRDLVEYSTDFKIAIGNDINDIGMFQWSDFSIAVMNSSELVKKKTNKVLDQCLSSYLQKQIGDK</sequence>
<dbReference type="Gene3D" id="3.40.50.1000">
    <property type="entry name" value="HAD superfamily/HAD-like"/>
    <property type="match status" value="2"/>
</dbReference>
<dbReference type="Pfam" id="PF08282">
    <property type="entry name" value="Hydrolase_3"/>
    <property type="match status" value="1"/>
</dbReference>
<protein>
    <recommendedName>
        <fullName evidence="3">Hydrolase</fullName>
    </recommendedName>
</protein>
<dbReference type="STRING" id="762845.BCR26_04220"/>
<dbReference type="PANTHER" id="PTHR10000:SF8">
    <property type="entry name" value="HAD SUPERFAMILY HYDROLASE-LIKE, TYPE 3"/>
    <property type="match status" value="1"/>
</dbReference>
<dbReference type="InterPro" id="IPR023214">
    <property type="entry name" value="HAD_sf"/>
</dbReference>
<dbReference type="RefSeq" id="WP_069699514.1">
    <property type="nucleotide sequence ID" value="NZ_JAGGMA010000013.1"/>
</dbReference>
<dbReference type="GO" id="GO:0016791">
    <property type="term" value="F:phosphatase activity"/>
    <property type="evidence" value="ECO:0007669"/>
    <property type="project" value="TreeGrafter"/>
</dbReference>
<gene>
    <name evidence="1" type="ORF">BCR26_04220</name>
</gene>
<keyword evidence="2" id="KW-1185">Reference proteome</keyword>
<reference evidence="1 2" key="1">
    <citation type="submission" date="2016-09" db="EMBL/GenBank/DDBJ databases">
        <authorList>
            <person name="Capua I."/>
            <person name="De Benedictis P."/>
            <person name="Joannis T."/>
            <person name="Lombin L.H."/>
            <person name="Cattoli G."/>
        </authorList>
    </citation>
    <scope>NUCLEOTIDE SEQUENCE [LARGE SCALE GENOMIC DNA]</scope>
    <source>
        <strain evidence="1 2">LMG 25899</strain>
    </source>
</reference>
<dbReference type="GO" id="GO:0005829">
    <property type="term" value="C:cytosol"/>
    <property type="evidence" value="ECO:0007669"/>
    <property type="project" value="TreeGrafter"/>
</dbReference>
<dbReference type="OrthoDB" id="1650327at2"/>
<evidence type="ECO:0008006" key="3">
    <source>
        <dbReference type="Google" id="ProtNLM"/>
    </source>
</evidence>
<dbReference type="InterPro" id="IPR036412">
    <property type="entry name" value="HAD-like_sf"/>
</dbReference>
<proteinExistence type="predicted"/>
<dbReference type="GO" id="GO:0000287">
    <property type="term" value="F:magnesium ion binding"/>
    <property type="evidence" value="ECO:0007669"/>
    <property type="project" value="TreeGrafter"/>
</dbReference>
<accession>A0A1E5KV38</accession>
<dbReference type="AlphaFoldDB" id="A0A1E5KV38"/>
<name>A0A1E5KV38_9ENTE</name>
<dbReference type="EMBL" id="MIEK01000045">
    <property type="protein sequence ID" value="OEH81459.1"/>
    <property type="molecule type" value="Genomic_DNA"/>
</dbReference>
<organism evidence="1 2">
    <name type="scientific">Enterococcus rivorum</name>
    <dbReference type="NCBI Taxonomy" id="762845"/>
    <lineage>
        <taxon>Bacteria</taxon>
        <taxon>Bacillati</taxon>
        <taxon>Bacillota</taxon>
        <taxon>Bacilli</taxon>
        <taxon>Lactobacillales</taxon>
        <taxon>Enterococcaceae</taxon>
        <taxon>Enterococcus</taxon>
    </lineage>
</organism>
<dbReference type="PANTHER" id="PTHR10000">
    <property type="entry name" value="PHOSPHOSERINE PHOSPHATASE"/>
    <property type="match status" value="1"/>
</dbReference>
<dbReference type="Proteomes" id="UP000095256">
    <property type="component" value="Unassembled WGS sequence"/>
</dbReference>
<comment type="caution">
    <text evidence="1">The sequence shown here is derived from an EMBL/GenBank/DDBJ whole genome shotgun (WGS) entry which is preliminary data.</text>
</comment>
<evidence type="ECO:0000313" key="2">
    <source>
        <dbReference type="Proteomes" id="UP000095256"/>
    </source>
</evidence>
<evidence type="ECO:0000313" key="1">
    <source>
        <dbReference type="EMBL" id="OEH81459.1"/>
    </source>
</evidence>